<keyword evidence="2" id="KW-1185">Reference proteome</keyword>
<evidence type="ECO:0000313" key="1">
    <source>
        <dbReference type="EMBL" id="KJU83293.1"/>
    </source>
</evidence>
<sequence length="80" mass="8245">MPVLPLHVKEPADAATVPVPVPAFVTARGYVSTVNVAVTFFAADIVTSHVGLVPVQSPLQPVKVEPASDVAVSVTGVSWL</sequence>
<accession>A0A0F3GRG8</accession>
<name>A0A0F3GRG8_9BACT</name>
<reference evidence="1 2" key="1">
    <citation type="submission" date="2015-02" db="EMBL/GenBank/DDBJ databases">
        <title>Single-cell genomics of uncultivated deep-branching MTB reveals a conserved set of magnetosome genes.</title>
        <authorList>
            <person name="Kolinko S."/>
            <person name="Richter M."/>
            <person name="Glockner F.O."/>
            <person name="Brachmann A."/>
            <person name="Schuler D."/>
        </authorList>
    </citation>
    <scope>NUCLEOTIDE SEQUENCE [LARGE SCALE GENOMIC DNA]</scope>
    <source>
        <strain evidence="1">TM-1</strain>
    </source>
</reference>
<evidence type="ECO:0000313" key="2">
    <source>
        <dbReference type="Proteomes" id="UP000033423"/>
    </source>
</evidence>
<dbReference type="AlphaFoldDB" id="A0A0F3GRG8"/>
<comment type="caution">
    <text evidence="1">The sequence shown here is derived from an EMBL/GenBank/DDBJ whole genome shotgun (WGS) entry which is preliminary data.</text>
</comment>
<gene>
    <name evidence="1" type="ORF">MBAV_004514</name>
</gene>
<protein>
    <submittedName>
        <fullName evidence="1">Uncharacterized protein</fullName>
    </submittedName>
</protein>
<dbReference type="Proteomes" id="UP000033423">
    <property type="component" value="Unassembled WGS sequence"/>
</dbReference>
<organism evidence="1 2">
    <name type="scientific">Candidatus Magnetobacterium bavaricum</name>
    <dbReference type="NCBI Taxonomy" id="29290"/>
    <lineage>
        <taxon>Bacteria</taxon>
        <taxon>Pseudomonadati</taxon>
        <taxon>Nitrospirota</taxon>
        <taxon>Thermodesulfovibrionia</taxon>
        <taxon>Thermodesulfovibrionales</taxon>
        <taxon>Candidatus Magnetobacteriaceae</taxon>
        <taxon>Candidatus Magnetobacterium</taxon>
    </lineage>
</organism>
<proteinExistence type="predicted"/>
<dbReference type="EMBL" id="LACI01001964">
    <property type="protein sequence ID" value="KJU83293.1"/>
    <property type="molecule type" value="Genomic_DNA"/>
</dbReference>